<proteinExistence type="predicted"/>
<dbReference type="InterPro" id="IPR003121">
    <property type="entry name" value="SWIB_MDM2_domain"/>
</dbReference>
<accession>A0A836CLG3</accession>
<dbReference type="OrthoDB" id="10251073at2759"/>
<evidence type="ECO:0000256" key="1">
    <source>
        <dbReference type="SAM" id="MobiDB-lite"/>
    </source>
</evidence>
<dbReference type="InterPro" id="IPR019835">
    <property type="entry name" value="SWIB_domain"/>
</dbReference>
<keyword evidence="4" id="KW-1185">Reference proteome</keyword>
<reference evidence="3" key="1">
    <citation type="submission" date="2021-02" db="EMBL/GenBank/DDBJ databases">
        <title>First Annotated Genome of the Yellow-green Alga Tribonema minus.</title>
        <authorList>
            <person name="Mahan K.M."/>
        </authorList>
    </citation>
    <scope>NUCLEOTIDE SEQUENCE</scope>
    <source>
        <strain evidence="3">UTEX B ZZ1240</strain>
    </source>
</reference>
<dbReference type="CDD" id="cd10567">
    <property type="entry name" value="SWIB-MDM2_like"/>
    <property type="match status" value="1"/>
</dbReference>
<evidence type="ECO:0000259" key="2">
    <source>
        <dbReference type="SMART" id="SM00151"/>
    </source>
</evidence>
<feature type="region of interest" description="Disordered" evidence="1">
    <location>
        <begin position="126"/>
        <end position="170"/>
    </location>
</feature>
<organism evidence="3 4">
    <name type="scientific">Tribonema minus</name>
    <dbReference type="NCBI Taxonomy" id="303371"/>
    <lineage>
        <taxon>Eukaryota</taxon>
        <taxon>Sar</taxon>
        <taxon>Stramenopiles</taxon>
        <taxon>Ochrophyta</taxon>
        <taxon>PX clade</taxon>
        <taxon>Xanthophyceae</taxon>
        <taxon>Tribonematales</taxon>
        <taxon>Tribonemataceae</taxon>
        <taxon>Tribonema</taxon>
    </lineage>
</organism>
<dbReference type="EMBL" id="JAFCMP010000030">
    <property type="protein sequence ID" value="KAG5190707.1"/>
    <property type="molecule type" value="Genomic_DNA"/>
</dbReference>
<dbReference type="Proteomes" id="UP000664859">
    <property type="component" value="Unassembled WGS sequence"/>
</dbReference>
<gene>
    <name evidence="3" type="ORF">JKP88DRAFT_285828</name>
</gene>
<dbReference type="SMART" id="SM00151">
    <property type="entry name" value="SWIB"/>
    <property type="match status" value="1"/>
</dbReference>
<name>A0A836CLG3_9STRA</name>
<dbReference type="Gene3D" id="1.10.245.10">
    <property type="entry name" value="SWIB/MDM2 domain"/>
    <property type="match status" value="1"/>
</dbReference>
<sequence length="489" mass="52083">MAEINNTPETPIAAAAGDEAPATPAALVKPVVVPVADIPVGDVTGAFNALTGSYDVLLLNTPWHRFSPAELAELPVGAIAGDNSTLFMWCDSATAGITTKVMRKWGFTFHSVASILNIAAPPAPLEPVEPAALEPEDEATESGAQTDMEVDGSDRAKAPRTPRAPRAPRIKSIHPPAWWSAVAEGAATRACTEQLWVGVKGAGAALCPKAKLAPFQVIDTADFPKKASKARKASATCPPEWYCTRPSELNFFETVLSQYGPSAKAIELFGDSIRNKVDAFGPGIPSMFVPALSGTDGDVGVIKGALEGLGKVTVRSVCAKLHKVLHSSDKSAPEEKVVQDFIASIGDDKWAAKDKSTVTIISNVADSFLAAYLQRKKKAKRARDAASGERPRHGIVCPGPVSKDLLEFFGEPDGTLVASTDVVKRINEYIKSQNPKDGKFFKLDEKLKKLLGDIEKSNYFDLHALLSPHFLKVKKSGAAAPEAKKARVE</sequence>
<feature type="domain" description="SWIB" evidence="2">
    <location>
        <begin position="395"/>
        <end position="475"/>
    </location>
</feature>
<evidence type="ECO:0000313" key="4">
    <source>
        <dbReference type="Proteomes" id="UP000664859"/>
    </source>
</evidence>
<evidence type="ECO:0000313" key="3">
    <source>
        <dbReference type="EMBL" id="KAG5190707.1"/>
    </source>
</evidence>
<dbReference type="SUPFAM" id="SSF47592">
    <property type="entry name" value="SWIB/MDM2 domain"/>
    <property type="match status" value="1"/>
</dbReference>
<protein>
    <recommendedName>
        <fullName evidence="2">SWIB domain-containing protein</fullName>
    </recommendedName>
</protein>
<comment type="caution">
    <text evidence="3">The sequence shown here is derived from an EMBL/GenBank/DDBJ whole genome shotgun (WGS) entry which is preliminary data.</text>
</comment>
<dbReference type="InterPro" id="IPR036885">
    <property type="entry name" value="SWIB_MDM2_dom_sf"/>
</dbReference>
<dbReference type="AlphaFoldDB" id="A0A836CLG3"/>
<dbReference type="Pfam" id="PF02201">
    <property type="entry name" value="SWIB"/>
    <property type="match status" value="1"/>
</dbReference>